<feature type="compositionally biased region" description="Low complexity" evidence="1">
    <location>
        <begin position="87"/>
        <end position="98"/>
    </location>
</feature>
<evidence type="ECO:0000313" key="2">
    <source>
        <dbReference type="EMBL" id="KAK4454560.1"/>
    </source>
</evidence>
<comment type="caution">
    <text evidence="2">The sequence shown here is derived from an EMBL/GenBank/DDBJ whole genome shotgun (WGS) entry which is preliminary data.</text>
</comment>
<reference evidence="2" key="1">
    <citation type="journal article" date="2023" name="Mol. Phylogenet. Evol.">
        <title>Genome-scale phylogeny and comparative genomics of the fungal order Sordariales.</title>
        <authorList>
            <person name="Hensen N."/>
            <person name="Bonometti L."/>
            <person name="Westerberg I."/>
            <person name="Brannstrom I.O."/>
            <person name="Guillou S."/>
            <person name="Cros-Aarteil S."/>
            <person name="Calhoun S."/>
            <person name="Haridas S."/>
            <person name="Kuo A."/>
            <person name="Mondo S."/>
            <person name="Pangilinan J."/>
            <person name="Riley R."/>
            <person name="LaButti K."/>
            <person name="Andreopoulos B."/>
            <person name="Lipzen A."/>
            <person name="Chen C."/>
            <person name="Yan M."/>
            <person name="Daum C."/>
            <person name="Ng V."/>
            <person name="Clum A."/>
            <person name="Steindorff A."/>
            <person name="Ohm R.A."/>
            <person name="Martin F."/>
            <person name="Silar P."/>
            <person name="Natvig D.O."/>
            <person name="Lalanne C."/>
            <person name="Gautier V."/>
            <person name="Ament-Velasquez S.L."/>
            <person name="Kruys A."/>
            <person name="Hutchinson M.I."/>
            <person name="Powell A.J."/>
            <person name="Barry K."/>
            <person name="Miller A.N."/>
            <person name="Grigoriev I.V."/>
            <person name="Debuchy R."/>
            <person name="Gladieux P."/>
            <person name="Hiltunen Thoren M."/>
            <person name="Johannesson H."/>
        </authorList>
    </citation>
    <scope>NUCLEOTIDE SEQUENCE</scope>
    <source>
        <strain evidence="2">PSN243</strain>
    </source>
</reference>
<feature type="region of interest" description="Disordered" evidence="1">
    <location>
        <begin position="79"/>
        <end position="107"/>
    </location>
</feature>
<protein>
    <submittedName>
        <fullName evidence="2">Uncharacterized protein</fullName>
    </submittedName>
</protein>
<name>A0AAV9H3I9_9PEZI</name>
<dbReference type="AlphaFoldDB" id="A0AAV9H3I9"/>
<evidence type="ECO:0000313" key="3">
    <source>
        <dbReference type="Proteomes" id="UP001321760"/>
    </source>
</evidence>
<dbReference type="Proteomes" id="UP001321760">
    <property type="component" value="Unassembled WGS sequence"/>
</dbReference>
<dbReference type="EMBL" id="MU865916">
    <property type="protein sequence ID" value="KAK4454560.1"/>
    <property type="molecule type" value="Genomic_DNA"/>
</dbReference>
<organism evidence="2 3">
    <name type="scientific">Podospora aff. communis PSN243</name>
    <dbReference type="NCBI Taxonomy" id="3040156"/>
    <lineage>
        <taxon>Eukaryota</taxon>
        <taxon>Fungi</taxon>
        <taxon>Dikarya</taxon>
        <taxon>Ascomycota</taxon>
        <taxon>Pezizomycotina</taxon>
        <taxon>Sordariomycetes</taxon>
        <taxon>Sordariomycetidae</taxon>
        <taxon>Sordariales</taxon>
        <taxon>Podosporaceae</taxon>
        <taxon>Podospora</taxon>
    </lineage>
</organism>
<reference evidence="2" key="2">
    <citation type="submission" date="2023-05" db="EMBL/GenBank/DDBJ databases">
        <authorList>
            <consortium name="Lawrence Berkeley National Laboratory"/>
            <person name="Steindorff A."/>
            <person name="Hensen N."/>
            <person name="Bonometti L."/>
            <person name="Westerberg I."/>
            <person name="Brannstrom I.O."/>
            <person name="Guillou S."/>
            <person name="Cros-Aarteil S."/>
            <person name="Calhoun S."/>
            <person name="Haridas S."/>
            <person name="Kuo A."/>
            <person name="Mondo S."/>
            <person name="Pangilinan J."/>
            <person name="Riley R."/>
            <person name="Labutti K."/>
            <person name="Andreopoulos B."/>
            <person name="Lipzen A."/>
            <person name="Chen C."/>
            <person name="Yanf M."/>
            <person name="Daum C."/>
            <person name="Ng V."/>
            <person name="Clum A."/>
            <person name="Ohm R."/>
            <person name="Martin F."/>
            <person name="Silar P."/>
            <person name="Natvig D."/>
            <person name="Lalanne C."/>
            <person name="Gautier V."/>
            <person name="Ament-Velasquez S.L."/>
            <person name="Kruys A."/>
            <person name="Hutchinson M.I."/>
            <person name="Powell A.J."/>
            <person name="Barry K."/>
            <person name="Miller A.N."/>
            <person name="Grigoriev I.V."/>
            <person name="Debuchy R."/>
            <person name="Gladieux P."/>
            <person name="Thoren M.H."/>
            <person name="Johannesson H."/>
        </authorList>
    </citation>
    <scope>NUCLEOTIDE SEQUENCE</scope>
    <source>
        <strain evidence="2">PSN243</strain>
    </source>
</reference>
<keyword evidence="3" id="KW-1185">Reference proteome</keyword>
<gene>
    <name evidence="2" type="ORF">QBC34DRAFT_135867</name>
</gene>
<accession>A0AAV9H3I9</accession>
<proteinExistence type="predicted"/>
<evidence type="ECO:0000256" key="1">
    <source>
        <dbReference type="SAM" id="MobiDB-lite"/>
    </source>
</evidence>
<sequence length="243" mass="26914">MFPARSRALTVRAARLETLAHSRALNQLTMGFEEIAKWKAEKRKRTCPNYHTEKKTVFDIHIDTPSHKSTTWNISYETEASAPVQKPTPSATTSTPRHPTTRRGQTRKFTSQAGAGIYNANQLPHIQAPSEESNCPHHPIFGGERTSAQITDVPDLAVLSRLHITDTETPFLVLTQALANTPAEHRGFLRALGQLIFPGNRSSGSGNSTPPTDLMAALGLPSFFGTKRPKVPKKPRRKYRLDS</sequence>